<keyword evidence="2" id="KW-1185">Reference proteome</keyword>
<accession>A0A8D2AUE5</accession>
<dbReference type="AlphaFoldDB" id="A0A8D2AUE5"/>
<reference evidence="1" key="1">
    <citation type="submission" date="2025-08" db="UniProtKB">
        <authorList>
            <consortium name="Ensembl"/>
        </authorList>
    </citation>
    <scope>IDENTIFICATION</scope>
</reference>
<proteinExistence type="predicted"/>
<name>A0A8D2AUE5_SCIVU</name>
<dbReference type="Proteomes" id="UP000694564">
    <property type="component" value="Chromosome 2"/>
</dbReference>
<protein>
    <submittedName>
        <fullName evidence="1">Uncharacterized protein</fullName>
    </submittedName>
</protein>
<dbReference type="Ensembl" id="ENSSVLT00005007606.1">
    <property type="protein sequence ID" value="ENSSVLP00005006831.1"/>
    <property type="gene ID" value="ENSSVLG00005005569.1"/>
</dbReference>
<evidence type="ECO:0000313" key="2">
    <source>
        <dbReference type="Proteomes" id="UP000694564"/>
    </source>
</evidence>
<organism evidence="1 2">
    <name type="scientific">Sciurus vulgaris</name>
    <name type="common">Eurasian red squirrel</name>
    <dbReference type="NCBI Taxonomy" id="55149"/>
    <lineage>
        <taxon>Eukaryota</taxon>
        <taxon>Metazoa</taxon>
        <taxon>Chordata</taxon>
        <taxon>Craniata</taxon>
        <taxon>Vertebrata</taxon>
        <taxon>Euteleostomi</taxon>
        <taxon>Mammalia</taxon>
        <taxon>Eutheria</taxon>
        <taxon>Euarchontoglires</taxon>
        <taxon>Glires</taxon>
        <taxon>Rodentia</taxon>
        <taxon>Sciuromorpha</taxon>
        <taxon>Sciuridae</taxon>
        <taxon>Sciurinae</taxon>
        <taxon>Sciurini</taxon>
        <taxon>Sciurus</taxon>
    </lineage>
</organism>
<reference evidence="1" key="2">
    <citation type="submission" date="2025-09" db="UniProtKB">
        <authorList>
            <consortium name="Ensembl"/>
        </authorList>
    </citation>
    <scope>IDENTIFICATION</scope>
</reference>
<dbReference type="OrthoDB" id="240298at2759"/>
<sequence>MLLASTVGAVRLTIAAAEFAGHYVLQAMRHMEPQFFQRLSKSAFSRDYRGGFEPQLKGK</sequence>
<evidence type="ECO:0000313" key="1">
    <source>
        <dbReference type="Ensembl" id="ENSSVLP00005006831.1"/>
    </source>
</evidence>